<protein>
    <submittedName>
        <fullName evidence="1">Uncharacterized protein</fullName>
    </submittedName>
</protein>
<reference evidence="1 2" key="1">
    <citation type="journal article" date="2016" name="Nat. Commun.">
        <title>Thousands of microbial genomes shed light on interconnected biogeochemical processes in an aquifer system.</title>
        <authorList>
            <person name="Anantharaman K."/>
            <person name="Brown C.T."/>
            <person name="Hug L.A."/>
            <person name="Sharon I."/>
            <person name="Castelle C.J."/>
            <person name="Probst A.J."/>
            <person name="Thomas B.C."/>
            <person name="Singh A."/>
            <person name="Wilkins M.J."/>
            <person name="Karaoz U."/>
            <person name="Brodie E.L."/>
            <person name="Williams K.H."/>
            <person name="Hubbard S.S."/>
            <person name="Banfield J.F."/>
        </authorList>
    </citation>
    <scope>NUCLEOTIDE SEQUENCE [LARGE SCALE GENOMIC DNA]</scope>
</reference>
<organism evidence="1 2">
    <name type="scientific">Candidatus Woykebacteria bacterium RIFCSPHIGHO2_12_FULL_45_10</name>
    <dbReference type="NCBI Taxonomy" id="1802603"/>
    <lineage>
        <taxon>Bacteria</taxon>
        <taxon>Candidatus Woykeibacteriota</taxon>
    </lineage>
</organism>
<proteinExistence type="predicted"/>
<sequence>MEIATNRKPTEKKATVLIHNSYGSGDPEQGEPWIIVRIVKYVSSSSWGISGEVRCDLKLEDINPDVVTTPGSIKGNMGLRLKGRWSRRDITSAANMVTSCLANILFNTALKAKEAGVVELLR</sequence>
<dbReference type="AlphaFoldDB" id="A0A1G1WRK6"/>
<evidence type="ECO:0000313" key="1">
    <source>
        <dbReference type="EMBL" id="OGY29960.1"/>
    </source>
</evidence>
<dbReference type="EMBL" id="MHCZ01000017">
    <property type="protein sequence ID" value="OGY29960.1"/>
    <property type="molecule type" value="Genomic_DNA"/>
</dbReference>
<comment type="caution">
    <text evidence="1">The sequence shown here is derived from an EMBL/GenBank/DDBJ whole genome shotgun (WGS) entry which is preliminary data.</text>
</comment>
<dbReference type="STRING" id="1802603.A3F35_02945"/>
<evidence type="ECO:0000313" key="2">
    <source>
        <dbReference type="Proteomes" id="UP000178068"/>
    </source>
</evidence>
<dbReference type="Proteomes" id="UP000178068">
    <property type="component" value="Unassembled WGS sequence"/>
</dbReference>
<name>A0A1G1WRK6_9BACT</name>
<gene>
    <name evidence="1" type="ORF">A3F35_02945</name>
</gene>
<accession>A0A1G1WRK6</accession>